<reference evidence="1 2" key="1">
    <citation type="journal article" date="2020" name="Nature">
        <title>Isolation of an archaeon at the prokaryote-eukaryote interface.</title>
        <authorList>
            <person name="Imachi H."/>
            <person name="Nobu M.K."/>
            <person name="Nakahara N."/>
            <person name="Morono Y."/>
            <person name="Ogawara M."/>
            <person name="Takaki Y."/>
            <person name="Takano Y."/>
            <person name="Uematsu K."/>
            <person name="Ikuta T."/>
            <person name="Ito M."/>
            <person name="Matsui Y."/>
            <person name="Miyazaki M."/>
            <person name="Murata K."/>
            <person name="Saito Y."/>
            <person name="Sakai S."/>
            <person name="Song C."/>
            <person name="Tasumi E."/>
            <person name="Yamanaka Y."/>
            <person name="Yamaguchi T."/>
            <person name="Kamagata Y."/>
            <person name="Tamaki H."/>
            <person name="Takai K."/>
        </authorList>
    </citation>
    <scope>NUCLEOTIDE SEQUENCE [LARGE SCALE GENOMIC DNA]</scope>
    <source>
        <strain evidence="1 2">MK-D1</strain>
    </source>
</reference>
<dbReference type="KEGG" id="psyt:DSAG12_01825"/>
<dbReference type="AlphaFoldDB" id="A0A5B9DAY8"/>
<sequence length="309" mass="36231">MMENKENKKSNLNSNNIKKEDKDIPLDITEDQFYVALGHEIRRKILKIIGDNGISSFSTFKKQIQSSTGTIYHHLEVMKELIIQDKKKKYHLTNLGEHAYQILSNNIESIEIVAKQDEKTEFNKENRLYDYFLLKKLFDYFSSNTNKTFLISFGILLLIGVLSGINNLQIFLFFIRQAQVGEPLYYYFIMDAITIFISYFILITTTEILSYFIFNNHNNWKKFLNILSIPYIPILIYLGIYAISNLVFPTINPLFFDILLLLFQVWSMILLAKAISIVKLVKFERGLLLAILIDYGTFMIMLIMNNPYR</sequence>
<protein>
    <submittedName>
        <fullName evidence="1">Winged helix-turn-helix domain-containing protein</fullName>
    </submittedName>
</protein>
<keyword evidence="2" id="KW-1185">Reference proteome</keyword>
<organism evidence="1 2">
    <name type="scientific">Promethearchaeum syntrophicum</name>
    <dbReference type="NCBI Taxonomy" id="2594042"/>
    <lineage>
        <taxon>Archaea</taxon>
        <taxon>Promethearchaeati</taxon>
        <taxon>Promethearchaeota</taxon>
        <taxon>Promethearchaeia</taxon>
        <taxon>Promethearchaeales</taxon>
        <taxon>Promethearchaeaceae</taxon>
        <taxon>Promethearchaeum</taxon>
    </lineage>
</organism>
<dbReference type="SUPFAM" id="SSF46785">
    <property type="entry name" value="Winged helix' DNA-binding domain"/>
    <property type="match status" value="1"/>
</dbReference>
<accession>A0A5B9DAY8</accession>
<dbReference type="Gene3D" id="1.10.10.10">
    <property type="entry name" value="Winged helix-like DNA-binding domain superfamily/Winged helix DNA-binding domain"/>
    <property type="match status" value="1"/>
</dbReference>
<dbReference type="InterPro" id="IPR036388">
    <property type="entry name" value="WH-like_DNA-bd_sf"/>
</dbReference>
<dbReference type="GO" id="GO:0003700">
    <property type="term" value="F:DNA-binding transcription factor activity"/>
    <property type="evidence" value="ECO:0007669"/>
    <property type="project" value="InterPro"/>
</dbReference>
<dbReference type="CDD" id="cd00090">
    <property type="entry name" value="HTH_ARSR"/>
    <property type="match status" value="1"/>
</dbReference>
<dbReference type="InterPro" id="IPR036390">
    <property type="entry name" value="WH_DNA-bd_sf"/>
</dbReference>
<dbReference type="SMART" id="SM00418">
    <property type="entry name" value="HTH_ARSR"/>
    <property type="match status" value="1"/>
</dbReference>
<evidence type="ECO:0000313" key="2">
    <source>
        <dbReference type="Proteomes" id="UP000321408"/>
    </source>
</evidence>
<dbReference type="Proteomes" id="UP000321408">
    <property type="component" value="Chromosome"/>
</dbReference>
<dbReference type="InterPro" id="IPR001845">
    <property type="entry name" value="HTH_ArsR_DNA-bd_dom"/>
</dbReference>
<dbReference type="EMBL" id="CP042905">
    <property type="protein sequence ID" value="QEE15997.2"/>
    <property type="molecule type" value="Genomic_DNA"/>
</dbReference>
<evidence type="ECO:0000313" key="1">
    <source>
        <dbReference type="EMBL" id="QEE15997.2"/>
    </source>
</evidence>
<dbReference type="InterPro" id="IPR011991">
    <property type="entry name" value="ArsR-like_HTH"/>
</dbReference>
<name>A0A5B9DAY8_9ARCH</name>
<proteinExistence type="predicted"/>
<reference evidence="1 2" key="2">
    <citation type="journal article" date="2024" name="Int. J. Syst. Evol. Microbiol.">
        <title>Promethearchaeum syntrophicum gen. nov., sp. nov., an anaerobic, obligately syntrophic archaeon, the first isolate of the lineage 'Asgard' archaea, and proposal of the new archaeal phylum Promethearchaeota phyl. nov. and kingdom Promethearchaeati regn. nov.</title>
        <authorList>
            <person name="Imachi H."/>
            <person name="Nobu M.K."/>
            <person name="Kato S."/>
            <person name="Takaki Y."/>
            <person name="Miyazaki M."/>
            <person name="Miyata M."/>
            <person name="Ogawara M."/>
            <person name="Saito Y."/>
            <person name="Sakai S."/>
            <person name="Tahara Y.O."/>
            <person name="Takano Y."/>
            <person name="Tasumi E."/>
            <person name="Uematsu K."/>
            <person name="Yoshimura T."/>
            <person name="Itoh T."/>
            <person name="Ohkuma M."/>
            <person name="Takai K."/>
        </authorList>
    </citation>
    <scope>NUCLEOTIDE SEQUENCE [LARGE SCALE GENOMIC DNA]</scope>
    <source>
        <strain evidence="1 2">MK-D1</strain>
    </source>
</reference>
<gene>
    <name evidence="1" type="ORF">DSAG12_01825</name>
</gene>